<accession>A0A2K3K5R8</accession>
<sequence>AGSKTVDGSNVGVATRAHKGTVDIVTSEAMGLMDAIECIEKMGEQSVIFELDSQVIVKVVKGQDDICKSWGRAVRRCKLFLKENPRSDIR</sequence>
<dbReference type="AlphaFoldDB" id="A0A2K3K5R8"/>
<feature type="domain" description="RNase H type-1" evidence="1">
    <location>
        <begin position="10"/>
        <end position="83"/>
    </location>
</feature>
<proteinExistence type="predicted"/>
<dbReference type="InterPro" id="IPR002156">
    <property type="entry name" value="RNaseH_domain"/>
</dbReference>
<dbReference type="GO" id="GO:0004523">
    <property type="term" value="F:RNA-DNA hybrid ribonuclease activity"/>
    <property type="evidence" value="ECO:0007669"/>
    <property type="project" value="InterPro"/>
</dbReference>
<name>A0A2K3K5R8_TRIPR</name>
<feature type="non-terminal residue" evidence="2">
    <location>
        <position position="1"/>
    </location>
</feature>
<protein>
    <recommendedName>
        <fullName evidence="1">RNase H type-1 domain-containing protein</fullName>
    </recommendedName>
</protein>
<organism evidence="2 3">
    <name type="scientific">Trifolium pratense</name>
    <name type="common">Red clover</name>
    <dbReference type="NCBI Taxonomy" id="57577"/>
    <lineage>
        <taxon>Eukaryota</taxon>
        <taxon>Viridiplantae</taxon>
        <taxon>Streptophyta</taxon>
        <taxon>Embryophyta</taxon>
        <taxon>Tracheophyta</taxon>
        <taxon>Spermatophyta</taxon>
        <taxon>Magnoliopsida</taxon>
        <taxon>eudicotyledons</taxon>
        <taxon>Gunneridae</taxon>
        <taxon>Pentapetalae</taxon>
        <taxon>rosids</taxon>
        <taxon>fabids</taxon>
        <taxon>Fabales</taxon>
        <taxon>Fabaceae</taxon>
        <taxon>Papilionoideae</taxon>
        <taxon>50 kb inversion clade</taxon>
        <taxon>NPAAA clade</taxon>
        <taxon>Hologalegina</taxon>
        <taxon>IRL clade</taxon>
        <taxon>Trifolieae</taxon>
        <taxon>Trifolium</taxon>
    </lineage>
</organism>
<reference evidence="2 3" key="1">
    <citation type="journal article" date="2014" name="Am. J. Bot.">
        <title>Genome assembly and annotation for red clover (Trifolium pratense; Fabaceae).</title>
        <authorList>
            <person name="Istvanek J."/>
            <person name="Jaros M."/>
            <person name="Krenek A."/>
            <person name="Repkova J."/>
        </authorList>
    </citation>
    <scope>NUCLEOTIDE SEQUENCE [LARGE SCALE GENOMIC DNA]</scope>
    <source>
        <strain evidence="3">cv. Tatra</strain>
        <tissue evidence="2">Young leaves</tissue>
    </source>
</reference>
<evidence type="ECO:0000259" key="1">
    <source>
        <dbReference type="Pfam" id="PF13456"/>
    </source>
</evidence>
<evidence type="ECO:0000313" key="2">
    <source>
        <dbReference type="EMBL" id="PNX61638.1"/>
    </source>
</evidence>
<dbReference type="GO" id="GO:0003676">
    <property type="term" value="F:nucleic acid binding"/>
    <property type="evidence" value="ECO:0007669"/>
    <property type="project" value="InterPro"/>
</dbReference>
<dbReference type="Pfam" id="PF13456">
    <property type="entry name" value="RVT_3"/>
    <property type="match status" value="1"/>
</dbReference>
<gene>
    <name evidence="2" type="ORF">L195_g060758</name>
</gene>
<evidence type="ECO:0000313" key="3">
    <source>
        <dbReference type="Proteomes" id="UP000236291"/>
    </source>
</evidence>
<dbReference type="EMBL" id="ASHM01142867">
    <property type="protein sequence ID" value="PNX61638.1"/>
    <property type="molecule type" value="Genomic_DNA"/>
</dbReference>
<comment type="caution">
    <text evidence="2">The sequence shown here is derived from an EMBL/GenBank/DDBJ whole genome shotgun (WGS) entry which is preliminary data.</text>
</comment>
<dbReference type="Proteomes" id="UP000236291">
    <property type="component" value="Unassembled WGS sequence"/>
</dbReference>
<reference evidence="2 3" key="2">
    <citation type="journal article" date="2017" name="Front. Plant Sci.">
        <title>Gene Classification and Mining of Molecular Markers Useful in Red Clover (Trifolium pratense) Breeding.</title>
        <authorList>
            <person name="Istvanek J."/>
            <person name="Dluhosova J."/>
            <person name="Dluhos P."/>
            <person name="Patkova L."/>
            <person name="Nedelnik J."/>
            <person name="Repkova J."/>
        </authorList>
    </citation>
    <scope>NUCLEOTIDE SEQUENCE [LARGE SCALE GENOMIC DNA]</scope>
    <source>
        <strain evidence="3">cv. Tatra</strain>
        <tissue evidence="2">Young leaves</tissue>
    </source>
</reference>